<evidence type="ECO:0000256" key="1">
    <source>
        <dbReference type="SAM" id="MobiDB-lite"/>
    </source>
</evidence>
<gene>
    <name evidence="2" type="ORF">B0H15DRAFT_433623</name>
</gene>
<organism evidence="2 3">
    <name type="scientific">Mycena belliarum</name>
    <dbReference type="NCBI Taxonomy" id="1033014"/>
    <lineage>
        <taxon>Eukaryota</taxon>
        <taxon>Fungi</taxon>
        <taxon>Dikarya</taxon>
        <taxon>Basidiomycota</taxon>
        <taxon>Agaricomycotina</taxon>
        <taxon>Agaricomycetes</taxon>
        <taxon>Agaricomycetidae</taxon>
        <taxon>Agaricales</taxon>
        <taxon>Marasmiineae</taxon>
        <taxon>Mycenaceae</taxon>
        <taxon>Mycena</taxon>
    </lineage>
</organism>
<feature type="compositionally biased region" description="Basic and acidic residues" evidence="1">
    <location>
        <begin position="141"/>
        <end position="164"/>
    </location>
</feature>
<dbReference type="EMBL" id="JARJCN010000043">
    <property type="protein sequence ID" value="KAJ7082893.1"/>
    <property type="molecule type" value="Genomic_DNA"/>
</dbReference>
<feature type="compositionally biased region" description="Basic residues" evidence="1">
    <location>
        <begin position="121"/>
        <end position="136"/>
    </location>
</feature>
<feature type="region of interest" description="Disordered" evidence="1">
    <location>
        <begin position="121"/>
        <end position="169"/>
    </location>
</feature>
<evidence type="ECO:0000313" key="3">
    <source>
        <dbReference type="Proteomes" id="UP001222325"/>
    </source>
</evidence>
<keyword evidence="3" id="KW-1185">Reference proteome</keyword>
<comment type="caution">
    <text evidence="2">The sequence shown here is derived from an EMBL/GenBank/DDBJ whole genome shotgun (WGS) entry which is preliminary data.</text>
</comment>
<proteinExistence type="predicted"/>
<dbReference type="AlphaFoldDB" id="A0AAD6XN73"/>
<reference evidence="2" key="1">
    <citation type="submission" date="2023-03" db="EMBL/GenBank/DDBJ databases">
        <title>Massive genome expansion in bonnet fungi (Mycena s.s.) driven by repeated elements and novel gene families across ecological guilds.</title>
        <authorList>
            <consortium name="Lawrence Berkeley National Laboratory"/>
            <person name="Harder C.B."/>
            <person name="Miyauchi S."/>
            <person name="Viragh M."/>
            <person name="Kuo A."/>
            <person name="Thoen E."/>
            <person name="Andreopoulos B."/>
            <person name="Lu D."/>
            <person name="Skrede I."/>
            <person name="Drula E."/>
            <person name="Henrissat B."/>
            <person name="Morin E."/>
            <person name="Kohler A."/>
            <person name="Barry K."/>
            <person name="LaButti K."/>
            <person name="Morin E."/>
            <person name="Salamov A."/>
            <person name="Lipzen A."/>
            <person name="Mereny Z."/>
            <person name="Hegedus B."/>
            <person name="Baldrian P."/>
            <person name="Stursova M."/>
            <person name="Weitz H."/>
            <person name="Taylor A."/>
            <person name="Grigoriev I.V."/>
            <person name="Nagy L.G."/>
            <person name="Martin F."/>
            <person name="Kauserud H."/>
        </authorList>
    </citation>
    <scope>NUCLEOTIDE SEQUENCE</scope>
    <source>
        <strain evidence="2">CBHHK173m</strain>
    </source>
</reference>
<protein>
    <submittedName>
        <fullName evidence="2">Uncharacterized protein</fullName>
    </submittedName>
</protein>
<feature type="region of interest" description="Disordered" evidence="1">
    <location>
        <begin position="42"/>
        <end position="107"/>
    </location>
</feature>
<dbReference type="Proteomes" id="UP001222325">
    <property type="component" value="Unassembled WGS sequence"/>
</dbReference>
<evidence type="ECO:0000313" key="2">
    <source>
        <dbReference type="EMBL" id="KAJ7082893.1"/>
    </source>
</evidence>
<feature type="region of interest" description="Disordered" evidence="1">
    <location>
        <begin position="223"/>
        <end position="243"/>
    </location>
</feature>
<accession>A0AAD6XN73</accession>
<name>A0AAD6XN73_9AGAR</name>
<sequence>MRPYMIPPTPARILPVFLQSPAKEAIRAPICTSHYQSPIRAHRPLGLDSTNAKQTELKPALRKSRSTLRDPTRTCPHLPAPITGSPWDSTKPPGKPRPNSNRKVEARADLKLAHTYIMQTPRKRGRRRSAHRRAASVHRTQNAEHKTQDAKHKNTEHRTQDAELHLPSGARTLKLRGARPALRVLRVARVSDLRASRSLRCSGGAQRRRPVRLRARRLLVRPRANSGSEPADLAQPYPISANI</sequence>